<dbReference type="InterPro" id="IPR046947">
    <property type="entry name" value="LytR-like"/>
</dbReference>
<evidence type="ECO:0000259" key="2">
    <source>
        <dbReference type="PROSITE" id="PS50930"/>
    </source>
</evidence>
<dbReference type="EMBL" id="PJRS01000045">
    <property type="protein sequence ID" value="PLR20645.1"/>
    <property type="molecule type" value="Genomic_DNA"/>
</dbReference>
<keyword evidence="1" id="KW-0472">Membrane</keyword>
<organism evidence="3 4">
    <name type="scientific">Caulobacter zeae</name>
    <dbReference type="NCBI Taxonomy" id="2055137"/>
    <lineage>
        <taxon>Bacteria</taxon>
        <taxon>Pseudomonadati</taxon>
        <taxon>Pseudomonadota</taxon>
        <taxon>Alphaproteobacteria</taxon>
        <taxon>Caulobacterales</taxon>
        <taxon>Caulobacteraceae</taxon>
        <taxon>Caulobacter</taxon>
    </lineage>
</organism>
<reference evidence="3 4" key="1">
    <citation type="submission" date="2017-12" db="EMBL/GenBank/DDBJ databases">
        <title>The genome sequence of Caulobacter sp. 410.</title>
        <authorList>
            <person name="Gao J."/>
            <person name="Mao X."/>
            <person name="Sun J."/>
        </authorList>
    </citation>
    <scope>NUCLEOTIDE SEQUENCE [LARGE SCALE GENOMIC DNA]</scope>
    <source>
        <strain evidence="3 4">410</strain>
    </source>
</reference>
<dbReference type="Gene3D" id="2.40.50.1020">
    <property type="entry name" value="LytTr DNA-binding domain"/>
    <property type="match status" value="1"/>
</dbReference>
<keyword evidence="1" id="KW-0812">Transmembrane</keyword>
<dbReference type="SMART" id="SM00850">
    <property type="entry name" value="LytTR"/>
    <property type="match status" value="1"/>
</dbReference>
<dbReference type="InterPro" id="IPR007492">
    <property type="entry name" value="LytTR_DNA-bd_dom"/>
</dbReference>
<dbReference type="Pfam" id="PF04397">
    <property type="entry name" value="LytTR"/>
    <property type="match status" value="1"/>
</dbReference>
<feature type="transmembrane region" description="Helical" evidence="1">
    <location>
        <begin position="79"/>
        <end position="98"/>
    </location>
</feature>
<accession>A0A2N5D3K8</accession>
<dbReference type="PANTHER" id="PTHR37299:SF1">
    <property type="entry name" value="STAGE 0 SPORULATION PROTEIN A HOMOLOG"/>
    <property type="match status" value="1"/>
</dbReference>
<name>A0A2N5D3K8_9CAUL</name>
<dbReference type="GO" id="GO:0000156">
    <property type="term" value="F:phosphorelay response regulator activity"/>
    <property type="evidence" value="ECO:0007669"/>
    <property type="project" value="InterPro"/>
</dbReference>
<evidence type="ECO:0000313" key="3">
    <source>
        <dbReference type="EMBL" id="PLR20645.1"/>
    </source>
</evidence>
<dbReference type="PANTHER" id="PTHR37299">
    <property type="entry name" value="TRANSCRIPTIONAL REGULATOR-RELATED"/>
    <property type="match status" value="1"/>
</dbReference>
<sequence length="279" mass="29848">MKAAPTAAWVWAFTAYSWTVTSVNAAWFARRLAAGRGESLSVAASLLWQGGIYAAWLPAAGIVWLVLRRFEAGARGIAASFAAGLAVVPLEALAASLIDRAFVGGETALGARMLERTPVCLLLYSAIVAVGLAAVHHRRAREARARNAMLEAALAQARAVAAPAETAERLMVMSGARRIPIEVSAVEWFGGADNYVVVHWAGREGLLRATLQSLEARLDPRLFARAHRSSLVNLAHVREARPLSDGSWRLAMASGDEVVTSRTYRDALLERLGGRASSP</sequence>
<keyword evidence="4" id="KW-1185">Reference proteome</keyword>
<comment type="caution">
    <text evidence="3">The sequence shown here is derived from an EMBL/GenBank/DDBJ whole genome shotgun (WGS) entry which is preliminary data.</text>
</comment>
<protein>
    <submittedName>
        <fullName evidence="3">DNA-binding protein</fullName>
    </submittedName>
</protein>
<dbReference type="Proteomes" id="UP000234479">
    <property type="component" value="Unassembled WGS sequence"/>
</dbReference>
<feature type="domain" description="HTH LytTR-type" evidence="2">
    <location>
        <begin position="170"/>
        <end position="274"/>
    </location>
</feature>
<dbReference type="PROSITE" id="PS50930">
    <property type="entry name" value="HTH_LYTTR"/>
    <property type="match status" value="1"/>
</dbReference>
<keyword evidence="1" id="KW-1133">Transmembrane helix</keyword>
<gene>
    <name evidence="3" type="ORF">SGCZBJ_21725</name>
</gene>
<dbReference type="AlphaFoldDB" id="A0A2N5D3K8"/>
<feature type="transmembrane region" description="Helical" evidence="1">
    <location>
        <begin position="46"/>
        <end position="67"/>
    </location>
</feature>
<dbReference type="OrthoDB" id="9781059at2"/>
<dbReference type="PIRSF" id="PIRSF031767">
    <property type="entry name" value="MHYE_LytTR"/>
    <property type="match status" value="1"/>
</dbReference>
<evidence type="ECO:0000256" key="1">
    <source>
        <dbReference type="SAM" id="Phobius"/>
    </source>
</evidence>
<proteinExistence type="predicted"/>
<dbReference type="InterPro" id="IPR012379">
    <property type="entry name" value="LytTR_MHYE"/>
</dbReference>
<dbReference type="GO" id="GO:0003677">
    <property type="term" value="F:DNA binding"/>
    <property type="evidence" value="ECO:0007669"/>
    <property type="project" value="UniProtKB-KW"/>
</dbReference>
<feature type="transmembrane region" description="Helical" evidence="1">
    <location>
        <begin position="118"/>
        <end position="136"/>
    </location>
</feature>
<keyword evidence="3" id="KW-0238">DNA-binding</keyword>
<evidence type="ECO:0000313" key="4">
    <source>
        <dbReference type="Proteomes" id="UP000234479"/>
    </source>
</evidence>